<reference evidence="3" key="1">
    <citation type="submission" date="2023-03" db="EMBL/GenBank/DDBJ databases">
        <title>Massive genome expansion in bonnet fungi (Mycena s.s.) driven by repeated elements and novel gene families across ecological guilds.</title>
        <authorList>
            <consortium name="Lawrence Berkeley National Laboratory"/>
            <person name="Harder C.B."/>
            <person name="Miyauchi S."/>
            <person name="Viragh M."/>
            <person name="Kuo A."/>
            <person name="Thoen E."/>
            <person name="Andreopoulos B."/>
            <person name="Lu D."/>
            <person name="Skrede I."/>
            <person name="Drula E."/>
            <person name="Henrissat B."/>
            <person name="Morin E."/>
            <person name="Kohler A."/>
            <person name="Barry K."/>
            <person name="LaButti K."/>
            <person name="Morin E."/>
            <person name="Salamov A."/>
            <person name="Lipzen A."/>
            <person name="Mereny Z."/>
            <person name="Hegedus B."/>
            <person name="Baldrian P."/>
            <person name="Stursova M."/>
            <person name="Weitz H."/>
            <person name="Taylor A."/>
            <person name="Grigoriev I.V."/>
            <person name="Nagy L.G."/>
            <person name="Martin F."/>
            <person name="Kauserud H."/>
        </authorList>
    </citation>
    <scope>NUCLEOTIDE SEQUENCE</scope>
    <source>
        <strain evidence="3">CBHHK067</strain>
    </source>
</reference>
<feature type="domain" description="CBM1" evidence="2">
    <location>
        <begin position="20"/>
        <end position="56"/>
    </location>
</feature>
<keyword evidence="4" id="KW-1185">Reference proteome</keyword>
<dbReference type="GO" id="GO:0030248">
    <property type="term" value="F:cellulose binding"/>
    <property type="evidence" value="ECO:0007669"/>
    <property type="project" value="InterPro"/>
</dbReference>
<dbReference type="AlphaFoldDB" id="A0AAD7CU76"/>
<sequence>MVSTSSTPTTVWITTTPTGGVAAHWDQCSGMDWTGPTVCAAPYTCKAANTYYSQCL</sequence>
<dbReference type="InterPro" id="IPR000254">
    <property type="entry name" value="CBD"/>
</dbReference>
<dbReference type="SMART" id="SM00236">
    <property type="entry name" value="fCBD"/>
    <property type="match status" value="1"/>
</dbReference>
<name>A0AAD7CU76_MYCRO</name>
<proteinExistence type="predicted"/>
<dbReference type="EMBL" id="JARKIE010000240">
    <property type="protein sequence ID" value="KAJ7662446.1"/>
    <property type="molecule type" value="Genomic_DNA"/>
</dbReference>
<gene>
    <name evidence="3" type="ORF">B0H17DRAFT_1211917</name>
</gene>
<dbReference type="Proteomes" id="UP001221757">
    <property type="component" value="Unassembled WGS sequence"/>
</dbReference>
<evidence type="ECO:0000313" key="4">
    <source>
        <dbReference type="Proteomes" id="UP001221757"/>
    </source>
</evidence>
<dbReference type="SUPFAM" id="SSF57180">
    <property type="entry name" value="Cellulose-binding domain"/>
    <property type="match status" value="1"/>
</dbReference>
<organism evidence="3 4">
    <name type="scientific">Mycena rosella</name>
    <name type="common">Pink bonnet</name>
    <name type="synonym">Agaricus rosellus</name>
    <dbReference type="NCBI Taxonomy" id="1033263"/>
    <lineage>
        <taxon>Eukaryota</taxon>
        <taxon>Fungi</taxon>
        <taxon>Dikarya</taxon>
        <taxon>Basidiomycota</taxon>
        <taxon>Agaricomycotina</taxon>
        <taxon>Agaricomycetes</taxon>
        <taxon>Agaricomycetidae</taxon>
        <taxon>Agaricales</taxon>
        <taxon>Marasmiineae</taxon>
        <taxon>Mycenaceae</taxon>
        <taxon>Mycena</taxon>
    </lineage>
</organism>
<dbReference type="InterPro" id="IPR035971">
    <property type="entry name" value="CBD_sf"/>
</dbReference>
<dbReference type="GO" id="GO:0005975">
    <property type="term" value="P:carbohydrate metabolic process"/>
    <property type="evidence" value="ECO:0007669"/>
    <property type="project" value="InterPro"/>
</dbReference>
<dbReference type="PROSITE" id="PS51164">
    <property type="entry name" value="CBM1_2"/>
    <property type="match status" value="1"/>
</dbReference>
<accession>A0AAD7CU76</accession>
<dbReference type="GO" id="GO:0005576">
    <property type="term" value="C:extracellular region"/>
    <property type="evidence" value="ECO:0007669"/>
    <property type="project" value="InterPro"/>
</dbReference>
<keyword evidence="1" id="KW-0732">Signal</keyword>
<evidence type="ECO:0000256" key="1">
    <source>
        <dbReference type="ARBA" id="ARBA00022729"/>
    </source>
</evidence>
<comment type="caution">
    <text evidence="3">The sequence shown here is derived from an EMBL/GenBank/DDBJ whole genome shotgun (WGS) entry which is preliminary data.</text>
</comment>
<evidence type="ECO:0000259" key="2">
    <source>
        <dbReference type="PROSITE" id="PS51164"/>
    </source>
</evidence>
<evidence type="ECO:0000313" key="3">
    <source>
        <dbReference type="EMBL" id="KAJ7662446.1"/>
    </source>
</evidence>
<dbReference type="Pfam" id="PF00734">
    <property type="entry name" value="CBM_1"/>
    <property type="match status" value="1"/>
</dbReference>
<protein>
    <recommendedName>
        <fullName evidence="2">CBM1 domain-containing protein</fullName>
    </recommendedName>
</protein>